<comment type="catalytic activity">
    <reaction evidence="1">
        <text>ATP + protein L-histidine = ADP + protein N-phospho-L-histidine.</text>
        <dbReference type="EC" id="2.7.13.3"/>
    </reaction>
</comment>
<feature type="domain" description="Signal transduction histidine kinase subgroup 3 dimerisation and phosphoacceptor" evidence="11">
    <location>
        <begin position="204"/>
        <end position="268"/>
    </location>
</feature>
<dbReference type="OrthoDB" id="9781904at2"/>
<feature type="transmembrane region" description="Helical" evidence="9">
    <location>
        <begin position="116"/>
        <end position="140"/>
    </location>
</feature>
<dbReference type="RefSeq" id="WP_135151967.1">
    <property type="nucleotide sequence ID" value="NZ_SOMN01000009.1"/>
</dbReference>
<dbReference type="PANTHER" id="PTHR24421:SF10">
    <property type="entry name" value="NITRATE_NITRITE SENSOR PROTEIN NARQ"/>
    <property type="match status" value="1"/>
</dbReference>
<dbReference type="Gene3D" id="1.20.5.1930">
    <property type="match status" value="1"/>
</dbReference>
<evidence type="ECO:0000259" key="10">
    <source>
        <dbReference type="Pfam" id="PF02518"/>
    </source>
</evidence>
<evidence type="ECO:0000256" key="4">
    <source>
        <dbReference type="ARBA" id="ARBA00022679"/>
    </source>
</evidence>
<dbReference type="InterPro" id="IPR011712">
    <property type="entry name" value="Sig_transdc_His_kin_sub3_dim/P"/>
</dbReference>
<evidence type="ECO:0000256" key="3">
    <source>
        <dbReference type="ARBA" id="ARBA00022553"/>
    </source>
</evidence>
<accession>A0A4Y8LZ00</accession>
<evidence type="ECO:0000313" key="12">
    <source>
        <dbReference type="EMBL" id="TFE27558.1"/>
    </source>
</evidence>
<dbReference type="GO" id="GO:0005524">
    <property type="term" value="F:ATP binding"/>
    <property type="evidence" value="ECO:0007669"/>
    <property type="project" value="UniProtKB-KW"/>
</dbReference>
<dbReference type="GO" id="GO:0000155">
    <property type="term" value="F:phosphorelay sensor kinase activity"/>
    <property type="evidence" value="ECO:0007669"/>
    <property type="project" value="InterPro"/>
</dbReference>
<keyword evidence="6 12" id="KW-0418">Kinase</keyword>
<dbReference type="SUPFAM" id="SSF55874">
    <property type="entry name" value="ATPase domain of HSP90 chaperone/DNA topoisomerase II/histidine kinase"/>
    <property type="match status" value="1"/>
</dbReference>
<evidence type="ECO:0000313" key="13">
    <source>
        <dbReference type="Proteomes" id="UP000297900"/>
    </source>
</evidence>
<organism evidence="12 13">
    <name type="scientific">Cohnella luojiensis</name>
    <dbReference type="NCBI Taxonomy" id="652876"/>
    <lineage>
        <taxon>Bacteria</taxon>
        <taxon>Bacillati</taxon>
        <taxon>Bacillota</taxon>
        <taxon>Bacilli</taxon>
        <taxon>Bacillales</taxon>
        <taxon>Paenibacillaceae</taxon>
        <taxon>Cohnella</taxon>
    </lineage>
</organism>
<feature type="transmembrane region" description="Helical" evidence="9">
    <location>
        <begin position="12"/>
        <end position="35"/>
    </location>
</feature>
<evidence type="ECO:0000256" key="5">
    <source>
        <dbReference type="ARBA" id="ARBA00022741"/>
    </source>
</evidence>
<dbReference type="Proteomes" id="UP000297900">
    <property type="component" value="Unassembled WGS sequence"/>
</dbReference>
<dbReference type="PANTHER" id="PTHR24421">
    <property type="entry name" value="NITRATE/NITRITE SENSOR PROTEIN NARX-RELATED"/>
    <property type="match status" value="1"/>
</dbReference>
<evidence type="ECO:0000256" key="1">
    <source>
        <dbReference type="ARBA" id="ARBA00000085"/>
    </source>
</evidence>
<evidence type="ECO:0000259" key="11">
    <source>
        <dbReference type="Pfam" id="PF07730"/>
    </source>
</evidence>
<dbReference type="InterPro" id="IPR050482">
    <property type="entry name" value="Sensor_HK_TwoCompSys"/>
</dbReference>
<dbReference type="CDD" id="cd16917">
    <property type="entry name" value="HATPase_UhpB-NarQ-NarX-like"/>
    <property type="match status" value="1"/>
</dbReference>
<dbReference type="AlphaFoldDB" id="A0A4Y8LZ00"/>
<protein>
    <recommendedName>
        <fullName evidence="2">histidine kinase</fullName>
        <ecNumber evidence="2">2.7.13.3</ecNumber>
    </recommendedName>
</protein>
<feature type="transmembrane region" description="Helical" evidence="9">
    <location>
        <begin position="94"/>
        <end position="111"/>
    </location>
</feature>
<keyword evidence="13" id="KW-1185">Reference proteome</keyword>
<dbReference type="Gene3D" id="3.30.565.10">
    <property type="entry name" value="Histidine kinase-like ATPase, C-terminal domain"/>
    <property type="match status" value="1"/>
</dbReference>
<reference evidence="12 13" key="1">
    <citation type="submission" date="2019-03" db="EMBL/GenBank/DDBJ databases">
        <title>Cohnella endophytica sp. nov., a novel endophytic bacterium isolated from bark of Sonneratia apetala.</title>
        <authorList>
            <person name="Tuo L."/>
        </authorList>
    </citation>
    <scope>NUCLEOTIDE SEQUENCE [LARGE SCALE GENOMIC DNA]</scope>
    <source>
        <strain evidence="12 13">CCTCC AB 208254</strain>
    </source>
</reference>
<gene>
    <name evidence="12" type="ORF">E2980_09600</name>
</gene>
<keyword evidence="3" id="KW-0597">Phosphoprotein</keyword>
<keyword evidence="5" id="KW-0547">Nucleotide-binding</keyword>
<feature type="transmembrane region" description="Helical" evidence="9">
    <location>
        <begin position="70"/>
        <end position="88"/>
    </location>
</feature>
<keyword evidence="9" id="KW-1133">Transmembrane helix</keyword>
<keyword evidence="9" id="KW-0472">Membrane</keyword>
<evidence type="ECO:0000256" key="2">
    <source>
        <dbReference type="ARBA" id="ARBA00012438"/>
    </source>
</evidence>
<dbReference type="InterPro" id="IPR003594">
    <property type="entry name" value="HATPase_dom"/>
</dbReference>
<dbReference type="EC" id="2.7.13.3" evidence="2"/>
<evidence type="ECO:0000256" key="9">
    <source>
        <dbReference type="SAM" id="Phobius"/>
    </source>
</evidence>
<keyword evidence="8" id="KW-0902">Two-component regulatory system</keyword>
<dbReference type="Pfam" id="PF07730">
    <property type="entry name" value="HisKA_3"/>
    <property type="match status" value="1"/>
</dbReference>
<dbReference type="Pfam" id="PF02518">
    <property type="entry name" value="HATPase_c"/>
    <property type="match status" value="1"/>
</dbReference>
<comment type="caution">
    <text evidence="12">The sequence shown here is derived from an EMBL/GenBank/DDBJ whole genome shotgun (WGS) entry which is preliminary data.</text>
</comment>
<keyword evidence="7" id="KW-0067">ATP-binding</keyword>
<evidence type="ECO:0000256" key="8">
    <source>
        <dbReference type="ARBA" id="ARBA00023012"/>
    </source>
</evidence>
<feature type="transmembrane region" description="Helical" evidence="9">
    <location>
        <begin position="146"/>
        <end position="168"/>
    </location>
</feature>
<keyword evidence="4" id="KW-0808">Transferase</keyword>
<feature type="transmembrane region" description="Helical" evidence="9">
    <location>
        <begin position="41"/>
        <end position="63"/>
    </location>
</feature>
<sequence>MLQKTDIILKSPLSWKLFFGLKLVFGLAIAGIFYFENSITIFWGLSFVIFSVAAFLIVNLFYAKIKKRNLLFHLLILDFLVSASYGYLFIGGKFPNHLFIGITALAILMFLKNTRILILACILLLLLYVVTMGSIDWYLYKRLDETGYFIACSFIVFACIVSALINFYQRARRDTLQLYAQLKQSHEQLQEYAIKAEEWAATRERVRIAREIHDTVGHKLTALLVQMQVARKLSAVDLKRSEQSYLDCEGLIRSALQEVRLSVRAIRDEPIKSTSLNDSLERLSEEFTKFAKVQTVFKAAGIPVALPSDLQLTAYRIVQESLTNAQKHGHAKKAAISLSYSDTGFSLCISNDGEMPNDLKPGFGLINLKERVREWKGEVHFRMDPKMGFAVDVNFPYSLTDTEREKN</sequence>
<evidence type="ECO:0000256" key="7">
    <source>
        <dbReference type="ARBA" id="ARBA00022840"/>
    </source>
</evidence>
<dbReference type="InterPro" id="IPR036890">
    <property type="entry name" value="HATPase_C_sf"/>
</dbReference>
<dbReference type="EMBL" id="SOMN01000009">
    <property type="protein sequence ID" value="TFE27558.1"/>
    <property type="molecule type" value="Genomic_DNA"/>
</dbReference>
<dbReference type="GO" id="GO:0046983">
    <property type="term" value="F:protein dimerization activity"/>
    <property type="evidence" value="ECO:0007669"/>
    <property type="project" value="InterPro"/>
</dbReference>
<evidence type="ECO:0000256" key="6">
    <source>
        <dbReference type="ARBA" id="ARBA00022777"/>
    </source>
</evidence>
<keyword evidence="9" id="KW-0812">Transmembrane</keyword>
<dbReference type="GO" id="GO:0016020">
    <property type="term" value="C:membrane"/>
    <property type="evidence" value="ECO:0007669"/>
    <property type="project" value="InterPro"/>
</dbReference>
<name>A0A4Y8LZ00_9BACL</name>
<proteinExistence type="predicted"/>
<feature type="domain" description="Histidine kinase/HSP90-like ATPase" evidence="10">
    <location>
        <begin position="312"/>
        <end position="397"/>
    </location>
</feature>